<keyword evidence="2" id="KW-1133">Transmembrane helix</keyword>
<protein>
    <submittedName>
        <fullName evidence="3">Uncharacterized protein</fullName>
    </submittedName>
</protein>
<dbReference type="OrthoDB" id="3265734at2759"/>
<accession>A0A9P6BWQ2</accession>
<evidence type="ECO:0000256" key="2">
    <source>
        <dbReference type="SAM" id="Phobius"/>
    </source>
</evidence>
<keyword evidence="4" id="KW-1185">Reference proteome</keyword>
<evidence type="ECO:0000256" key="1">
    <source>
        <dbReference type="SAM" id="MobiDB-lite"/>
    </source>
</evidence>
<name>A0A9P6BWQ2_9AGAR</name>
<gene>
    <name evidence="3" type="ORF">P691DRAFT_767278</name>
</gene>
<dbReference type="Gene3D" id="2.60.120.260">
    <property type="entry name" value="Galactose-binding domain-like"/>
    <property type="match status" value="1"/>
</dbReference>
<feature type="region of interest" description="Disordered" evidence="1">
    <location>
        <begin position="258"/>
        <end position="284"/>
    </location>
</feature>
<sequence length="352" mass="37240">MSGRRCACNTFTNLTKSPRYNDHNPSISYFSSLESQGTSSWSHDGSSNEFNHTVSHAIDVGSGASIAFSGTSIAIFGTISQESFDQPNPTTQYVLDAKAPVIYHTQASTKVQYQVPFYRSSYLVDGPHTLEIMITDAGNLWLDYLEITGNPPAVLLGGDSSPANSINATQAITSNQSQPSAGPSVPGRNPPTNSTTAQTTTLNQIQHPTPGPSTVGSGSRPETPTGTIVSGILGGHLGLIILFLLVLYIRRRRSRKRLRARDSALSSTSSAPLHPQVRQSSPQSVVPFRLSTLVGSSGGIENAPSGTSTSDVAGMAAPIHKRQTPAPQPQDDPPPHYHSSEVGGLHKDSSGN</sequence>
<evidence type="ECO:0000313" key="4">
    <source>
        <dbReference type="Proteomes" id="UP000807342"/>
    </source>
</evidence>
<feature type="transmembrane region" description="Helical" evidence="2">
    <location>
        <begin position="228"/>
        <end position="249"/>
    </location>
</feature>
<evidence type="ECO:0000313" key="3">
    <source>
        <dbReference type="EMBL" id="KAF9440768.1"/>
    </source>
</evidence>
<dbReference type="EMBL" id="MU152279">
    <property type="protein sequence ID" value="KAF9440768.1"/>
    <property type="molecule type" value="Genomic_DNA"/>
</dbReference>
<feature type="compositionally biased region" description="Basic and acidic residues" evidence="1">
    <location>
        <begin position="333"/>
        <end position="352"/>
    </location>
</feature>
<dbReference type="Proteomes" id="UP000807342">
    <property type="component" value="Unassembled WGS sequence"/>
</dbReference>
<proteinExistence type="predicted"/>
<organism evidence="3 4">
    <name type="scientific">Macrolepiota fuliginosa MF-IS2</name>
    <dbReference type="NCBI Taxonomy" id="1400762"/>
    <lineage>
        <taxon>Eukaryota</taxon>
        <taxon>Fungi</taxon>
        <taxon>Dikarya</taxon>
        <taxon>Basidiomycota</taxon>
        <taxon>Agaricomycotina</taxon>
        <taxon>Agaricomycetes</taxon>
        <taxon>Agaricomycetidae</taxon>
        <taxon>Agaricales</taxon>
        <taxon>Agaricineae</taxon>
        <taxon>Agaricaceae</taxon>
        <taxon>Macrolepiota</taxon>
    </lineage>
</organism>
<keyword evidence="2" id="KW-0472">Membrane</keyword>
<feature type="compositionally biased region" description="Low complexity" evidence="1">
    <location>
        <begin position="192"/>
        <end position="201"/>
    </location>
</feature>
<feature type="region of interest" description="Disordered" evidence="1">
    <location>
        <begin position="173"/>
        <end position="227"/>
    </location>
</feature>
<reference evidence="3" key="1">
    <citation type="submission" date="2020-11" db="EMBL/GenBank/DDBJ databases">
        <authorList>
            <consortium name="DOE Joint Genome Institute"/>
            <person name="Ahrendt S."/>
            <person name="Riley R."/>
            <person name="Andreopoulos W."/>
            <person name="Labutti K."/>
            <person name="Pangilinan J."/>
            <person name="Ruiz-Duenas F.J."/>
            <person name="Barrasa J.M."/>
            <person name="Sanchez-Garcia M."/>
            <person name="Camarero S."/>
            <person name="Miyauchi S."/>
            <person name="Serrano A."/>
            <person name="Linde D."/>
            <person name="Babiker R."/>
            <person name="Drula E."/>
            <person name="Ayuso-Fernandez I."/>
            <person name="Pacheco R."/>
            <person name="Padilla G."/>
            <person name="Ferreira P."/>
            <person name="Barriuso J."/>
            <person name="Kellner H."/>
            <person name="Castanera R."/>
            <person name="Alfaro M."/>
            <person name="Ramirez L."/>
            <person name="Pisabarro A.G."/>
            <person name="Kuo A."/>
            <person name="Tritt A."/>
            <person name="Lipzen A."/>
            <person name="He G."/>
            <person name="Yan M."/>
            <person name="Ng V."/>
            <person name="Cullen D."/>
            <person name="Martin F."/>
            <person name="Rosso M.-N."/>
            <person name="Henrissat B."/>
            <person name="Hibbett D."/>
            <person name="Martinez A.T."/>
            <person name="Grigoriev I.V."/>
        </authorList>
    </citation>
    <scope>NUCLEOTIDE SEQUENCE</scope>
    <source>
        <strain evidence="3">MF-IS2</strain>
    </source>
</reference>
<feature type="compositionally biased region" description="Low complexity" evidence="1">
    <location>
        <begin position="263"/>
        <end position="273"/>
    </location>
</feature>
<dbReference type="AlphaFoldDB" id="A0A9P6BWQ2"/>
<keyword evidence="2" id="KW-0812">Transmembrane</keyword>
<comment type="caution">
    <text evidence="3">The sequence shown here is derived from an EMBL/GenBank/DDBJ whole genome shotgun (WGS) entry which is preliminary data.</text>
</comment>
<feature type="region of interest" description="Disordered" evidence="1">
    <location>
        <begin position="297"/>
        <end position="352"/>
    </location>
</feature>
<feature type="compositionally biased region" description="Polar residues" evidence="1">
    <location>
        <begin position="202"/>
        <end position="227"/>
    </location>
</feature>